<evidence type="ECO:0000313" key="5">
    <source>
        <dbReference type="Proteomes" id="UP000193207"/>
    </source>
</evidence>
<keyword evidence="5" id="KW-1185">Reference proteome</keyword>
<dbReference type="GO" id="GO:0102334">
    <property type="term" value="F:N,N'-diacetylbacilliosaminyl-1-phosphate transferase activity"/>
    <property type="evidence" value="ECO:0007669"/>
    <property type="project" value="UniProtKB-EC"/>
</dbReference>
<gene>
    <name evidence="4" type="primary">pglC_2</name>
    <name evidence="4" type="ORF">ROH8110_01298</name>
</gene>
<keyword evidence="2" id="KW-0270">Exopolysaccharide synthesis</keyword>
<protein>
    <submittedName>
        <fullName evidence="4">Undecaprenyl phosphate N,N'-diacetylbacillosamine 1-phosphate transferase</fullName>
        <ecNumber evidence="4">2.7.8.36</ecNumber>
    </submittedName>
</protein>
<dbReference type="EC" id="2.7.8.36" evidence="4"/>
<dbReference type="OrthoDB" id="9808602at2"/>
<dbReference type="Pfam" id="PF02397">
    <property type="entry name" value="Bac_transf"/>
    <property type="match status" value="1"/>
</dbReference>
<evidence type="ECO:0000313" key="4">
    <source>
        <dbReference type="EMBL" id="SLN27258.1"/>
    </source>
</evidence>
<reference evidence="4 5" key="1">
    <citation type="submission" date="2017-03" db="EMBL/GenBank/DDBJ databases">
        <authorList>
            <person name="Afonso C.L."/>
            <person name="Miller P.J."/>
            <person name="Scott M.A."/>
            <person name="Spackman E."/>
            <person name="Goraichik I."/>
            <person name="Dimitrov K.M."/>
            <person name="Suarez D.L."/>
            <person name="Swayne D.E."/>
        </authorList>
    </citation>
    <scope>NUCLEOTIDE SEQUENCE [LARGE SCALE GENOMIC DNA]</scope>
    <source>
        <strain evidence="4 5">CECT 8110</strain>
    </source>
</reference>
<dbReference type="InterPro" id="IPR003362">
    <property type="entry name" value="Bact_transf"/>
</dbReference>
<dbReference type="AlphaFoldDB" id="A0A1X6YRI2"/>
<feature type="domain" description="Bacterial sugar transferase" evidence="3">
    <location>
        <begin position="5"/>
        <end position="195"/>
    </location>
</feature>
<dbReference type="EMBL" id="FWFU01000001">
    <property type="protein sequence ID" value="SLN27258.1"/>
    <property type="molecule type" value="Genomic_DNA"/>
</dbReference>
<dbReference type="RefSeq" id="WP_085816821.1">
    <property type="nucleotide sequence ID" value="NZ_FWFU01000001.1"/>
</dbReference>
<dbReference type="PANTHER" id="PTHR30576:SF20">
    <property type="entry name" value="QUINOVOSAMINEPHOSPHOTRANSFERAE-RELATED"/>
    <property type="match status" value="1"/>
</dbReference>
<dbReference type="Proteomes" id="UP000193207">
    <property type="component" value="Unassembled WGS sequence"/>
</dbReference>
<proteinExistence type="inferred from homology"/>
<evidence type="ECO:0000256" key="1">
    <source>
        <dbReference type="ARBA" id="ARBA00006464"/>
    </source>
</evidence>
<dbReference type="GO" id="GO:0000271">
    <property type="term" value="P:polysaccharide biosynthetic process"/>
    <property type="evidence" value="ECO:0007669"/>
    <property type="project" value="UniProtKB-KW"/>
</dbReference>
<sequence length="207" mass="23699">MTPGKRLMDIALVLVLFVLLVPVIALTALLVAFIDGRPVFYRSERMMTPSRAFRLWKFRTMTTAHDDSGVTGGDKSARITPLGSVLRRHRLDELPQLLNILRGEMSFVGPRPPLRAYVDRHPDLYARILRHRPGVTGLATLRYHRTEERLLAACTTPEETDRVYNARCVPRKARLDLIWAARRNLCFDLLLLIETGLPRRRGRRHAG</sequence>
<dbReference type="PANTHER" id="PTHR30576">
    <property type="entry name" value="COLANIC BIOSYNTHESIS UDP-GLUCOSE LIPID CARRIER TRANSFERASE"/>
    <property type="match status" value="1"/>
</dbReference>
<keyword evidence="4" id="KW-0808">Transferase</keyword>
<comment type="similarity">
    <text evidence="1">Belongs to the bacterial sugar transferase family.</text>
</comment>
<accession>A0A1X6YRI2</accession>
<name>A0A1X6YRI2_9RHOB</name>
<evidence type="ECO:0000256" key="2">
    <source>
        <dbReference type="ARBA" id="ARBA00023169"/>
    </source>
</evidence>
<evidence type="ECO:0000259" key="3">
    <source>
        <dbReference type="Pfam" id="PF02397"/>
    </source>
</evidence>
<organism evidence="4 5">
    <name type="scientific">Roseovarius halotolerans</name>
    <dbReference type="NCBI Taxonomy" id="505353"/>
    <lineage>
        <taxon>Bacteria</taxon>
        <taxon>Pseudomonadati</taxon>
        <taxon>Pseudomonadota</taxon>
        <taxon>Alphaproteobacteria</taxon>
        <taxon>Rhodobacterales</taxon>
        <taxon>Roseobacteraceae</taxon>
        <taxon>Roseovarius</taxon>
    </lineage>
</organism>